<keyword evidence="2" id="KW-1133">Transmembrane helix</keyword>
<reference evidence="3" key="1">
    <citation type="submission" date="2020-12" db="EMBL/GenBank/DDBJ databases">
        <title>Genomic characterization of non-nitrogen-fixing Frankia strains.</title>
        <authorList>
            <person name="Carlos-Shanley C."/>
            <person name="Guerra T."/>
            <person name="Hahn D."/>
        </authorList>
    </citation>
    <scope>NUCLEOTIDE SEQUENCE</scope>
    <source>
        <strain evidence="3">CN6</strain>
    </source>
</reference>
<name>A0A937USS0_9ACTN</name>
<feature type="transmembrane region" description="Helical" evidence="2">
    <location>
        <begin position="303"/>
        <end position="320"/>
    </location>
</feature>
<accession>A0A937USS0</accession>
<proteinExistence type="predicted"/>
<dbReference type="Proteomes" id="UP000604475">
    <property type="component" value="Unassembled WGS sequence"/>
</dbReference>
<feature type="transmembrane region" description="Helical" evidence="2">
    <location>
        <begin position="267"/>
        <end position="291"/>
    </location>
</feature>
<sequence>MDKGDDPARSLPSSSSLVETAPLVDAAPLVETVPARTSPPATRPASPAADLPDQPRGPGGDPGSDRDAGTDPAGTPGSVGPGGTAAASGPTAEDSERRADAADSDRAGRAGGRSRHLRRAARMVYRVVRARPWLLTAALCALTLRLGLTGPDTPAQEYRVWLFKHGGARLWDGQWYGGHTLLGYSVLFPPIGALFGAQLLTALACVASTALVARLLRGPRARRGHDLPILWFAVVTVANLIVGRGPFALGMAFGALALVGVRERRAWAAWAGALCASLTSPLAGAFLLLVGTALIGSLAWRRIVPIAGALSGIVVAMLFPEEGVQPFPALTYLCLVSLIVGGLLVVPRRERAVRRGLLLWGAAATVFFFVPSTVGGNMTRPATLLAGPMAAVLLASRPRILLIVSVPLIGWSIGPVHGALLTQGDPSARASYYTGLLDYLERGPVPAGRVEIPFTQAHWEARYVAPRVQIARGWLRQLDSERNSLFYDGTLTAETYHDWLLEHGVTYVALPDVPLDPAADAEAELLRAGLPYLDLAWEDANWKVWIVTDSPGLVRGPAELTELGVSSVTVDFDQPGVATVLVRFTSLWAIETGDACVFRAADGWTGILTDSPGPVRLSTRLSVDGLTGARALDCPADQRVH</sequence>
<feature type="transmembrane region" description="Helical" evidence="2">
    <location>
        <begin position="358"/>
        <end position="379"/>
    </location>
</feature>
<feature type="compositionally biased region" description="Basic and acidic residues" evidence="1">
    <location>
        <begin position="94"/>
        <end position="108"/>
    </location>
</feature>
<keyword evidence="2" id="KW-0812">Transmembrane</keyword>
<feature type="transmembrane region" description="Helical" evidence="2">
    <location>
        <begin position="399"/>
        <end position="421"/>
    </location>
</feature>
<evidence type="ECO:0000313" key="4">
    <source>
        <dbReference type="Proteomes" id="UP000604475"/>
    </source>
</evidence>
<dbReference type="AlphaFoldDB" id="A0A937USS0"/>
<feature type="transmembrane region" description="Helical" evidence="2">
    <location>
        <begin position="132"/>
        <end position="148"/>
    </location>
</feature>
<protein>
    <submittedName>
        <fullName evidence="3">Uncharacterized protein</fullName>
    </submittedName>
</protein>
<keyword evidence="4" id="KW-1185">Reference proteome</keyword>
<feature type="compositionally biased region" description="Low complexity" evidence="1">
    <location>
        <begin position="34"/>
        <end position="56"/>
    </location>
</feature>
<feature type="transmembrane region" description="Helical" evidence="2">
    <location>
        <begin position="228"/>
        <end position="261"/>
    </location>
</feature>
<organism evidence="3 4">
    <name type="scientific">Frankia nepalensis</name>
    <dbReference type="NCBI Taxonomy" id="1836974"/>
    <lineage>
        <taxon>Bacteria</taxon>
        <taxon>Bacillati</taxon>
        <taxon>Actinomycetota</taxon>
        <taxon>Actinomycetes</taxon>
        <taxon>Frankiales</taxon>
        <taxon>Frankiaceae</taxon>
        <taxon>Frankia</taxon>
    </lineage>
</organism>
<keyword evidence="2" id="KW-0472">Membrane</keyword>
<feature type="transmembrane region" description="Helical" evidence="2">
    <location>
        <begin position="326"/>
        <end position="346"/>
    </location>
</feature>
<dbReference type="EMBL" id="JAEACQ010000219">
    <property type="protein sequence ID" value="MBL7629191.1"/>
    <property type="molecule type" value="Genomic_DNA"/>
</dbReference>
<comment type="caution">
    <text evidence="3">The sequence shown here is derived from an EMBL/GenBank/DDBJ whole genome shotgun (WGS) entry which is preliminary data.</text>
</comment>
<evidence type="ECO:0000313" key="3">
    <source>
        <dbReference type="EMBL" id="MBL7629191.1"/>
    </source>
</evidence>
<gene>
    <name evidence="3" type="ORF">I7412_18895</name>
</gene>
<feature type="region of interest" description="Disordered" evidence="1">
    <location>
        <begin position="1"/>
        <end position="114"/>
    </location>
</feature>
<evidence type="ECO:0000256" key="2">
    <source>
        <dbReference type="SAM" id="Phobius"/>
    </source>
</evidence>
<evidence type="ECO:0000256" key="1">
    <source>
        <dbReference type="SAM" id="MobiDB-lite"/>
    </source>
</evidence>
<feature type="transmembrane region" description="Helical" evidence="2">
    <location>
        <begin position="191"/>
        <end position="216"/>
    </location>
</feature>